<dbReference type="InterPro" id="IPR039563">
    <property type="entry name" value="Peptidase_C39_single_dom"/>
</dbReference>
<feature type="domain" description="Peptidase C39-like" evidence="1">
    <location>
        <begin position="58"/>
        <end position="222"/>
    </location>
</feature>
<reference evidence="2" key="2">
    <citation type="submission" date="2020-09" db="EMBL/GenBank/DDBJ databases">
        <authorList>
            <person name="Sun Q."/>
            <person name="Zhou Y."/>
        </authorList>
    </citation>
    <scope>NUCLEOTIDE SEQUENCE</scope>
    <source>
        <strain evidence="2">CGMCC 1.15371</strain>
    </source>
</reference>
<reference evidence="2" key="1">
    <citation type="journal article" date="2014" name="Int. J. Syst. Evol. Microbiol.">
        <title>Complete genome sequence of Corynebacterium casei LMG S-19264T (=DSM 44701T), isolated from a smear-ripened cheese.</title>
        <authorList>
            <consortium name="US DOE Joint Genome Institute (JGI-PGF)"/>
            <person name="Walter F."/>
            <person name="Albersmeier A."/>
            <person name="Kalinowski J."/>
            <person name="Ruckert C."/>
        </authorList>
    </citation>
    <scope>NUCLEOTIDE SEQUENCE</scope>
    <source>
        <strain evidence="2">CGMCC 1.15371</strain>
    </source>
</reference>
<keyword evidence="3" id="KW-1185">Reference proteome</keyword>
<dbReference type="InterPro" id="IPR016997">
    <property type="entry name" value="UCP032442"/>
</dbReference>
<comment type="caution">
    <text evidence="2">The sequence shown here is derived from an EMBL/GenBank/DDBJ whole genome shotgun (WGS) entry which is preliminary data.</text>
</comment>
<dbReference type="CDD" id="cd02549">
    <property type="entry name" value="Peptidase_C39A"/>
    <property type="match status" value="1"/>
</dbReference>
<dbReference type="PANTHER" id="PTHR37806:SF1">
    <property type="entry name" value="PEPTIDASE C39-LIKE DOMAIN-CONTAINING PROTEIN"/>
    <property type="match status" value="1"/>
</dbReference>
<sequence length="251" mass="28908">MKRGVRRLCIILTVLILIEVVIYKWPDQKVSAKLKHLNDIDYYNVILSDNDKEVKPMNVPLIQQLPELPRGCEVTSLAMLLRSAGVKADKIRLAQQIKKDPTPYKNVKGSVYFGDPNQGFVGNMYDKSQPGLGVYHQPIFQLAKQYLHNRVIDMTGEKFNKVEEQLSKQRPVWVITSVSEQPVPQSLWQTWHTEDGLINITRQEHSVVLTGYDENYVYFNDPLDTVKNKRAAKKDFISVWKQFGSQAISYN</sequence>
<dbReference type="RefSeq" id="WP_188688419.1">
    <property type="nucleotide sequence ID" value="NZ_BMIR01000001.1"/>
</dbReference>
<accession>A0A8J2VKJ4</accession>
<evidence type="ECO:0000259" key="1">
    <source>
        <dbReference type="Pfam" id="PF13529"/>
    </source>
</evidence>
<dbReference type="Pfam" id="PF13529">
    <property type="entry name" value="Peptidase_C39_2"/>
    <property type="match status" value="1"/>
</dbReference>
<proteinExistence type="predicted"/>
<dbReference type="PIRSF" id="PIRSF032442">
    <property type="entry name" value="UCP032442"/>
    <property type="match status" value="1"/>
</dbReference>
<dbReference type="InterPro" id="IPR039564">
    <property type="entry name" value="Peptidase_C39-like"/>
</dbReference>
<evidence type="ECO:0000313" key="3">
    <source>
        <dbReference type="Proteomes" id="UP000628775"/>
    </source>
</evidence>
<dbReference type="EMBL" id="BMIR01000001">
    <property type="protein sequence ID" value="GGE29161.1"/>
    <property type="molecule type" value="Genomic_DNA"/>
</dbReference>
<protein>
    <recommendedName>
        <fullName evidence="1">Peptidase C39-like domain-containing protein</fullName>
    </recommendedName>
</protein>
<dbReference type="Gene3D" id="3.90.70.10">
    <property type="entry name" value="Cysteine proteinases"/>
    <property type="match status" value="1"/>
</dbReference>
<organism evidence="2 3">
    <name type="scientific">Pullulanibacillus camelliae</name>
    <dbReference type="NCBI Taxonomy" id="1707096"/>
    <lineage>
        <taxon>Bacteria</taxon>
        <taxon>Bacillati</taxon>
        <taxon>Bacillota</taxon>
        <taxon>Bacilli</taxon>
        <taxon>Bacillales</taxon>
        <taxon>Sporolactobacillaceae</taxon>
        <taxon>Pullulanibacillus</taxon>
    </lineage>
</organism>
<dbReference type="Proteomes" id="UP000628775">
    <property type="component" value="Unassembled WGS sequence"/>
</dbReference>
<name>A0A8J2VKJ4_9BACL</name>
<gene>
    <name evidence="2" type="ORF">GCM10011391_04600</name>
</gene>
<evidence type="ECO:0000313" key="2">
    <source>
        <dbReference type="EMBL" id="GGE29161.1"/>
    </source>
</evidence>
<dbReference type="PANTHER" id="PTHR37806">
    <property type="entry name" value="LMO0724 PROTEIN"/>
    <property type="match status" value="1"/>
</dbReference>
<dbReference type="AlphaFoldDB" id="A0A8J2VKJ4"/>